<dbReference type="GO" id="GO:0004130">
    <property type="term" value="F:cytochrome-c peroxidase activity"/>
    <property type="evidence" value="ECO:0007669"/>
    <property type="project" value="TreeGrafter"/>
</dbReference>
<dbReference type="GO" id="GO:0020037">
    <property type="term" value="F:heme binding"/>
    <property type="evidence" value="ECO:0007669"/>
    <property type="project" value="InterPro"/>
</dbReference>
<organism evidence="6 7">
    <name type="scientific">Breoghania corrubedonensis</name>
    <dbReference type="NCBI Taxonomy" id="665038"/>
    <lineage>
        <taxon>Bacteria</taxon>
        <taxon>Pseudomonadati</taxon>
        <taxon>Pseudomonadota</taxon>
        <taxon>Alphaproteobacteria</taxon>
        <taxon>Hyphomicrobiales</taxon>
        <taxon>Stappiaceae</taxon>
        <taxon>Breoghania</taxon>
    </lineage>
</organism>
<dbReference type="Proteomes" id="UP000244081">
    <property type="component" value="Unassembled WGS sequence"/>
</dbReference>
<sequence>MIPFRSCPADRLLRVAPVLAATLTVIACAALAVSWQPVRADGVLSWRTDLTPKDRARVAKVVKTTGDFSKPERFETMQGGAATSRKLVNRDAFSQFSANLTFKQERDFKLGNALFRKLWVSSPSSTKASDGLGPLYNSRACQNCHLKDGRGRPPGADEIASSMFLRLSVPPRTDAEREAIATKAMMRIPEPTYGGQLQEFAVGDLTPEGHMRIAYEPVAVALNGGETVTLRKPSYTITDLGYGPMDPEAMISPRVTPQMIGLGLLEAIHPGDIIAGADLDDADGDGISGKVSWNRNPDTGEPMIGRFGWKATMPTVHSQAADAFAGDIGIATPSHPDPWGDCTTAQADCRSMPSGIQANLGDTEAPDPVMELVAFYSRNLAVPMRRNVDDRHVLDGKELFHAAGCASCHRPKFVTSREAEQKQFRFQLIWPYTDMLLHDMGEGLADGRPVGDATGREWRTAPLWGSGLTETVNGHTMMLHDGRARNALEAILWHGGEAKAARDAVVAMEPDERAALLRFLESL</sequence>
<gene>
    <name evidence="6" type="ORF">C8N35_108100</name>
</gene>
<dbReference type="PIRSF" id="PIRSF028099">
    <property type="entry name" value="DUF1111"/>
    <property type="match status" value="1"/>
</dbReference>
<keyword evidence="7" id="KW-1185">Reference proteome</keyword>
<dbReference type="AlphaFoldDB" id="A0A2T5V5N7"/>
<evidence type="ECO:0000256" key="4">
    <source>
        <dbReference type="PROSITE-ProRule" id="PRU00433"/>
    </source>
</evidence>
<dbReference type="InterPro" id="IPR051395">
    <property type="entry name" value="Cytochrome_c_Peroxidase/MauG"/>
</dbReference>
<keyword evidence="3 4" id="KW-0408">Iron</keyword>
<dbReference type="InterPro" id="IPR009056">
    <property type="entry name" value="Cyt_c-like_dom"/>
</dbReference>
<feature type="domain" description="Cytochrome c" evidence="5">
    <location>
        <begin position="391"/>
        <end position="523"/>
    </location>
</feature>
<dbReference type="PROSITE" id="PS51007">
    <property type="entry name" value="CYTC"/>
    <property type="match status" value="1"/>
</dbReference>
<dbReference type="GO" id="GO:0009055">
    <property type="term" value="F:electron transfer activity"/>
    <property type="evidence" value="ECO:0007669"/>
    <property type="project" value="InterPro"/>
</dbReference>
<dbReference type="OrthoDB" id="9805202at2"/>
<dbReference type="PANTHER" id="PTHR30600:SF4">
    <property type="entry name" value="CYTOCHROME C DOMAIN-CONTAINING PROTEIN"/>
    <property type="match status" value="1"/>
</dbReference>
<protein>
    <submittedName>
        <fullName evidence="6">CxxC motif-containing protein (DUF1111 family)</fullName>
    </submittedName>
</protein>
<keyword evidence="2 4" id="KW-0479">Metal-binding</keyword>
<dbReference type="RefSeq" id="WP_107991127.1">
    <property type="nucleotide sequence ID" value="NZ_QAYG01000008.1"/>
</dbReference>
<accession>A0A2T5V5N7</accession>
<evidence type="ECO:0000256" key="3">
    <source>
        <dbReference type="ARBA" id="ARBA00023004"/>
    </source>
</evidence>
<dbReference type="Gene3D" id="1.10.760.10">
    <property type="entry name" value="Cytochrome c-like domain"/>
    <property type="match status" value="1"/>
</dbReference>
<dbReference type="SUPFAM" id="SSF46626">
    <property type="entry name" value="Cytochrome c"/>
    <property type="match status" value="1"/>
</dbReference>
<comment type="caution">
    <text evidence="6">The sequence shown here is derived from an EMBL/GenBank/DDBJ whole genome shotgun (WGS) entry which is preliminary data.</text>
</comment>
<dbReference type="Pfam" id="PF06537">
    <property type="entry name" value="DHOR"/>
    <property type="match status" value="1"/>
</dbReference>
<evidence type="ECO:0000256" key="1">
    <source>
        <dbReference type="ARBA" id="ARBA00022617"/>
    </source>
</evidence>
<dbReference type="InterPro" id="IPR036909">
    <property type="entry name" value="Cyt_c-like_dom_sf"/>
</dbReference>
<keyword evidence="1 4" id="KW-0349">Heme</keyword>
<reference evidence="6 7" key="1">
    <citation type="submission" date="2018-04" db="EMBL/GenBank/DDBJ databases">
        <title>Genomic Encyclopedia of Archaeal and Bacterial Type Strains, Phase II (KMG-II): from individual species to whole genera.</title>
        <authorList>
            <person name="Goeker M."/>
        </authorList>
    </citation>
    <scope>NUCLEOTIDE SEQUENCE [LARGE SCALE GENOMIC DNA]</scope>
    <source>
        <strain evidence="6 7">DSM 23382</strain>
    </source>
</reference>
<dbReference type="PANTHER" id="PTHR30600">
    <property type="entry name" value="CYTOCHROME C PEROXIDASE-RELATED"/>
    <property type="match status" value="1"/>
</dbReference>
<name>A0A2T5V5N7_9HYPH</name>
<evidence type="ECO:0000256" key="2">
    <source>
        <dbReference type="ARBA" id="ARBA00022723"/>
    </source>
</evidence>
<proteinExistence type="predicted"/>
<dbReference type="EMBL" id="QAYG01000008">
    <property type="protein sequence ID" value="PTW59064.1"/>
    <property type="molecule type" value="Genomic_DNA"/>
</dbReference>
<evidence type="ECO:0000313" key="6">
    <source>
        <dbReference type="EMBL" id="PTW59064.1"/>
    </source>
</evidence>
<dbReference type="GO" id="GO:0046872">
    <property type="term" value="F:metal ion binding"/>
    <property type="evidence" value="ECO:0007669"/>
    <property type="project" value="UniProtKB-KW"/>
</dbReference>
<evidence type="ECO:0000313" key="7">
    <source>
        <dbReference type="Proteomes" id="UP000244081"/>
    </source>
</evidence>
<evidence type="ECO:0000259" key="5">
    <source>
        <dbReference type="PROSITE" id="PS51007"/>
    </source>
</evidence>
<dbReference type="PROSITE" id="PS51257">
    <property type="entry name" value="PROKAR_LIPOPROTEIN"/>
    <property type="match status" value="1"/>
</dbReference>
<dbReference type="InterPro" id="IPR010538">
    <property type="entry name" value="DHOR"/>
</dbReference>